<protein>
    <submittedName>
        <fullName evidence="1">Uncharacterized protein</fullName>
    </submittedName>
</protein>
<dbReference type="InParanoid" id="C2L1I9"/>
<reference evidence="1 2" key="1">
    <citation type="submission" date="2009-04" db="EMBL/GenBank/DDBJ databases">
        <authorList>
            <person name="Qin X."/>
            <person name="Bachman B."/>
            <person name="Battles P."/>
            <person name="Bell A."/>
            <person name="Bess C."/>
            <person name="Bickham C."/>
            <person name="Chaboub L."/>
            <person name="Chen D."/>
            <person name="Coyle M."/>
            <person name="Deiros D.R."/>
            <person name="Dinh H."/>
            <person name="Forbes L."/>
            <person name="Fowler G."/>
            <person name="Francisco L."/>
            <person name="Fu Q."/>
            <person name="Gubbala S."/>
            <person name="Hale W."/>
            <person name="Han Y."/>
            <person name="Hemphill L."/>
            <person name="Highlander S.K."/>
            <person name="Hirani K."/>
            <person name="Hogues M."/>
            <person name="Jackson L."/>
            <person name="Jakkamsetti A."/>
            <person name="Javaid M."/>
            <person name="Jiang H."/>
            <person name="Korchina V."/>
            <person name="Kovar C."/>
            <person name="Lara F."/>
            <person name="Lee S."/>
            <person name="Mata R."/>
            <person name="Mathew T."/>
            <person name="Moen C."/>
            <person name="Morales K."/>
            <person name="Munidasa M."/>
            <person name="Nazareth L."/>
            <person name="Ngo R."/>
            <person name="Nguyen L."/>
            <person name="Okwuonu G."/>
            <person name="Ongeri F."/>
            <person name="Patil S."/>
            <person name="Petrosino J."/>
            <person name="Pham C."/>
            <person name="Pham P."/>
            <person name="Pu L.-L."/>
            <person name="Puazo M."/>
            <person name="Raj R."/>
            <person name="Reid J."/>
            <person name="Rouhana J."/>
            <person name="Saada N."/>
            <person name="Shang Y."/>
            <person name="Simmons D."/>
            <person name="Thornton R."/>
            <person name="Warren J."/>
            <person name="Weissenberger G."/>
            <person name="Zhang J."/>
            <person name="Zhang L."/>
            <person name="Zhou C."/>
            <person name="Zhu D."/>
            <person name="Muzny D."/>
            <person name="Worley K."/>
            <person name="Gibbs R."/>
        </authorList>
    </citation>
    <scope>NUCLEOTIDE SEQUENCE [LARGE SCALE GENOMIC DNA]</scope>
    <source>
        <strain evidence="1 2">F0268</strain>
    </source>
</reference>
<dbReference type="HOGENOM" id="CLU_3155606_0_0_9"/>
<evidence type="ECO:0000313" key="1">
    <source>
        <dbReference type="EMBL" id="EEJ50099.1"/>
    </source>
</evidence>
<dbReference type="Proteomes" id="UP000004121">
    <property type="component" value="Unassembled WGS sequence"/>
</dbReference>
<proteinExistence type="predicted"/>
<keyword evidence="2" id="KW-1185">Reference proteome</keyword>
<gene>
    <name evidence="1" type="ORF">HMPREF6123_2608</name>
</gene>
<name>C2L1I9_9FIRM</name>
<dbReference type="AlphaFoldDB" id="C2L1I9"/>
<dbReference type="EMBL" id="ACKX01000247">
    <property type="protein sequence ID" value="EEJ50099.1"/>
    <property type="molecule type" value="Genomic_DNA"/>
</dbReference>
<evidence type="ECO:0000313" key="2">
    <source>
        <dbReference type="Proteomes" id="UP000004121"/>
    </source>
</evidence>
<accession>C2L1I9</accession>
<comment type="caution">
    <text evidence="1">The sequence shown here is derived from an EMBL/GenBank/DDBJ whole genome shotgun (WGS) entry which is preliminary data.</text>
</comment>
<sequence>MPQLQACFIFKKAILYLKKLLFIGYLNKFPRGWAVDIPKTSGLMYNKR</sequence>
<organism evidence="1 2">
    <name type="scientific">Oribacterium sinus F0268</name>
    <dbReference type="NCBI Taxonomy" id="585501"/>
    <lineage>
        <taxon>Bacteria</taxon>
        <taxon>Bacillati</taxon>
        <taxon>Bacillota</taxon>
        <taxon>Clostridia</taxon>
        <taxon>Lachnospirales</taxon>
        <taxon>Lachnospiraceae</taxon>
        <taxon>Oribacterium</taxon>
    </lineage>
</organism>